<protein>
    <submittedName>
        <fullName evidence="7">Succinyldiaminopimelate transaminase protein</fullName>
        <ecNumber evidence="7">2.6.1.17</ecNumber>
    </submittedName>
</protein>
<dbReference type="EMBL" id="AFNV02000007">
    <property type="protein sequence ID" value="ERJ19725.1"/>
    <property type="molecule type" value="Genomic_DNA"/>
</dbReference>
<feature type="domain" description="Aminotransferase class I/classII large" evidence="6">
    <location>
        <begin position="29"/>
        <end position="379"/>
    </location>
</feature>
<dbReference type="Gene3D" id="3.90.1150.10">
    <property type="entry name" value="Aspartate Aminotransferase, domain 1"/>
    <property type="match status" value="1"/>
</dbReference>
<comment type="cofactor">
    <cofactor evidence="1">
        <name>pyridoxal 5'-phosphate</name>
        <dbReference type="ChEBI" id="CHEBI:597326"/>
    </cofactor>
</comment>
<evidence type="ECO:0000313" key="7">
    <source>
        <dbReference type="EMBL" id="ERJ19725.1"/>
    </source>
</evidence>
<reference evidence="7 8" key="2">
    <citation type="journal article" date="2013" name="PLoS ONE">
        <title>INDIGO - INtegrated Data Warehouse of MIcrobial GenOmes with Examples from the Red Sea Extremophiles.</title>
        <authorList>
            <person name="Alam I."/>
            <person name="Antunes A."/>
            <person name="Kamau A.A."/>
            <person name="Ba Alawi W."/>
            <person name="Kalkatawi M."/>
            <person name="Stingl U."/>
            <person name="Bajic V.B."/>
        </authorList>
    </citation>
    <scope>NUCLEOTIDE SEQUENCE [LARGE SCALE GENOMIC DNA]</scope>
    <source>
        <strain evidence="7 8">E1L3A</strain>
    </source>
</reference>
<evidence type="ECO:0000256" key="4">
    <source>
        <dbReference type="ARBA" id="ARBA00022679"/>
    </source>
</evidence>
<dbReference type="SUPFAM" id="SSF53383">
    <property type="entry name" value="PLP-dependent transferases"/>
    <property type="match status" value="1"/>
</dbReference>
<organism evidence="7 8">
    <name type="scientific">Salinisphaera shabanensis E1L3A</name>
    <dbReference type="NCBI Taxonomy" id="1033802"/>
    <lineage>
        <taxon>Bacteria</taxon>
        <taxon>Pseudomonadati</taxon>
        <taxon>Pseudomonadota</taxon>
        <taxon>Gammaproteobacteria</taxon>
        <taxon>Salinisphaerales</taxon>
        <taxon>Salinisphaeraceae</taxon>
        <taxon>Salinisphaera</taxon>
    </lineage>
</organism>
<sequence>MRMQLASKLPAVGTTIFSVMSELAAKHNAVNLGQGFPDFEPPAQLRDALARAVADGRNQYPPGIGVGALREQIAHKTAAMYGRNTNPDTEVTVTSGATEAIFAAIAATVSAGDEVIVLDPAYDCYVPAIELQNATAIRVPLRQPDFAVDWQRVAEAISPRTRMLIVNSPHNPTGAVLDAVDLDRLAELLRDTPIIVLSDEVYEHIVFDGHAHQSVARHDELAARSFVISSFGKTYHCTGWKIGYCVAPPPLTAELRKVHQYLTFATFAPAQWALAEMLASEPQHHLQLADFYQAKRDRFRALLADTPLILRDVPGGYFQLVDYSPIRDVDDATFSQWLVREVGVAGVPLSPFFETSPDIRLLRLCFAKSDATLVAGAERLAELKPV</sequence>
<dbReference type="InterPro" id="IPR004839">
    <property type="entry name" value="Aminotransferase_I/II_large"/>
</dbReference>
<dbReference type="InterPro" id="IPR015422">
    <property type="entry name" value="PyrdxlP-dep_Trfase_small"/>
</dbReference>
<gene>
    <name evidence="7" type="primary">ybdL</name>
    <name evidence="7" type="ORF">SSPSH_001186</name>
</gene>
<keyword evidence="4 7" id="KW-0808">Transferase</keyword>
<name>U2EPJ1_9GAMM</name>
<evidence type="ECO:0000256" key="3">
    <source>
        <dbReference type="ARBA" id="ARBA00022576"/>
    </source>
</evidence>
<keyword evidence="5" id="KW-0663">Pyridoxal phosphate</keyword>
<dbReference type="AlphaFoldDB" id="U2EPJ1"/>
<dbReference type="InterPro" id="IPR015421">
    <property type="entry name" value="PyrdxlP-dep_Trfase_major"/>
</dbReference>
<dbReference type="STRING" id="1033802.SSPSH_001186"/>
<dbReference type="GO" id="GO:0016212">
    <property type="term" value="F:kynurenine-oxoglutarate transaminase activity"/>
    <property type="evidence" value="ECO:0007669"/>
    <property type="project" value="TreeGrafter"/>
</dbReference>
<proteinExistence type="inferred from homology"/>
<evidence type="ECO:0000256" key="1">
    <source>
        <dbReference type="ARBA" id="ARBA00001933"/>
    </source>
</evidence>
<dbReference type="Gene3D" id="3.40.640.10">
    <property type="entry name" value="Type I PLP-dependent aspartate aminotransferase-like (Major domain)"/>
    <property type="match status" value="1"/>
</dbReference>
<comment type="caution">
    <text evidence="7">The sequence shown here is derived from an EMBL/GenBank/DDBJ whole genome shotgun (WGS) entry which is preliminary data.</text>
</comment>
<dbReference type="GO" id="GO:0005737">
    <property type="term" value="C:cytoplasm"/>
    <property type="evidence" value="ECO:0007669"/>
    <property type="project" value="TreeGrafter"/>
</dbReference>
<dbReference type="NCBIfam" id="NF006569">
    <property type="entry name" value="PRK09082.1"/>
    <property type="match status" value="1"/>
</dbReference>
<dbReference type="PANTHER" id="PTHR43807:SF20">
    <property type="entry name" value="FI04487P"/>
    <property type="match status" value="1"/>
</dbReference>
<dbReference type="InterPro" id="IPR051326">
    <property type="entry name" value="Kynurenine-oxoglutarate_AT"/>
</dbReference>
<evidence type="ECO:0000259" key="6">
    <source>
        <dbReference type="Pfam" id="PF00155"/>
    </source>
</evidence>
<dbReference type="GO" id="GO:0009016">
    <property type="term" value="F:succinyldiaminopimelate transaminase activity"/>
    <property type="evidence" value="ECO:0007669"/>
    <property type="project" value="UniProtKB-EC"/>
</dbReference>
<reference evidence="7 8" key="1">
    <citation type="journal article" date="2011" name="J. Bacteriol.">
        <title>Genome sequence of Salinisphaera shabanensis, a gammaproteobacterium from the harsh, variable environment of the brine-seawater interface of the Shaban Deep in the Red Sea.</title>
        <authorList>
            <person name="Antunes A."/>
            <person name="Alam I."/>
            <person name="Bajic V.B."/>
            <person name="Stingl U."/>
        </authorList>
    </citation>
    <scope>NUCLEOTIDE SEQUENCE [LARGE SCALE GENOMIC DNA]</scope>
    <source>
        <strain evidence="7 8">E1L3A</strain>
    </source>
</reference>
<dbReference type="PANTHER" id="PTHR43807">
    <property type="entry name" value="FI04487P"/>
    <property type="match status" value="1"/>
</dbReference>
<keyword evidence="3 7" id="KW-0032">Aminotransferase</keyword>
<evidence type="ECO:0000313" key="8">
    <source>
        <dbReference type="Proteomes" id="UP000006242"/>
    </source>
</evidence>
<dbReference type="InterPro" id="IPR015424">
    <property type="entry name" value="PyrdxlP-dep_Trfase"/>
</dbReference>
<dbReference type="CDD" id="cd00609">
    <property type="entry name" value="AAT_like"/>
    <property type="match status" value="1"/>
</dbReference>
<dbReference type="GO" id="GO:0030170">
    <property type="term" value="F:pyridoxal phosphate binding"/>
    <property type="evidence" value="ECO:0007669"/>
    <property type="project" value="InterPro"/>
</dbReference>
<dbReference type="FunFam" id="3.40.640.10:FF:000033">
    <property type="entry name" value="Aspartate aminotransferase"/>
    <property type="match status" value="1"/>
</dbReference>
<dbReference type="eggNOG" id="COG0436">
    <property type="taxonomic scope" value="Bacteria"/>
</dbReference>
<evidence type="ECO:0000256" key="2">
    <source>
        <dbReference type="ARBA" id="ARBA00007441"/>
    </source>
</evidence>
<dbReference type="Proteomes" id="UP000006242">
    <property type="component" value="Unassembled WGS sequence"/>
</dbReference>
<dbReference type="Pfam" id="PF00155">
    <property type="entry name" value="Aminotran_1_2"/>
    <property type="match status" value="1"/>
</dbReference>
<accession>U2EPJ1</accession>
<dbReference type="EC" id="2.6.1.17" evidence="7"/>
<comment type="similarity">
    <text evidence="2">Belongs to the class-I pyridoxal-phosphate-dependent aminotransferase family.</text>
</comment>
<evidence type="ECO:0000256" key="5">
    <source>
        <dbReference type="ARBA" id="ARBA00022898"/>
    </source>
</evidence>
<keyword evidence="8" id="KW-1185">Reference proteome</keyword>